<evidence type="ECO:0000313" key="2">
    <source>
        <dbReference type="EMBL" id="KAK6912008.1"/>
    </source>
</evidence>
<accession>A0AAN8U819</accession>
<evidence type="ECO:0000313" key="3">
    <source>
        <dbReference type="Proteomes" id="UP001370490"/>
    </source>
</evidence>
<dbReference type="AlphaFoldDB" id="A0AAN8U819"/>
<reference evidence="2 3" key="1">
    <citation type="submission" date="2023-12" db="EMBL/GenBank/DDBJ databases">
        <title>A high-quality genome assembly for Dillenia turbinata (Dilleniales).</title>
        <authorList>
            <person name="Chanderbali A."/>
        </authorList>
    </citation>
    <scope>NUCLEOTIDE SEQUENCE [LARGE SCALE GENOMIC DNA]</scope>
    <source>
        <strain evidence="2">LSX21</strain>
        <tissue evidence="2">Leaf</tissue>
    </source>
</reference>
<organism evidence="2 3">
    <name type="scientific">Dillenia turbinata</name>
    <dbReference type="NCBI Taxonomy" id="194707"/>
    <lineage>
        <taxon>Eukaryota</taxon>
        <taxon>Viridiplantae</taxon>
        <taxon>Streptophyta</taxon>
        <taxon>Embryophyta</taxon>
        <taxon>Tracheophyta</taxon>
        <taxon>Spermatophyta</taxon>
        <taxon>Magnoliopsida</taxon>
        <taxon>eudicotyledons</taxon>
        <taxon>Gunneridae</taxon>
        <taxon>Pentapetalae</taxon>
        <taxon>Dilleniales</taxon>
        <taxon>Dilleniaceae</taxon>
        <taxon>Dillenia</taxon>
    </lineage>
</organism>
<dbReference type="Gene3D" id="2.40.50.40">
    <property type="match status" value="1"/>
</dbReference>
<protein>
    <submittedName>
        <fullName evidence="2">SAWADEE domain</fullName>
    </submittedName>
</protein>
<dbReference type="GO" id="GO:0003682">
    <property type="term" value="F:chromatin binding"/>
    <property type="evidence" value="ECO:0007669"/>
    <property type="project" value="InterPro"/>
</dbReference>
<keyword evidence="3" id="KW-1185">Reference proteome</keyword>
<evidence type="ECO:0000259" key="1">
    <source>
        <dbReference type="Pfam" id="PF16719"/>
    </source>
</evidence>
<dbReference type="PANTHER" id="PTHR33827">
    <property type="entry name" value="PROTEIN SAWADEE HOMEODOMAIN HOMOLOG 2"/>
    <property type="match status" value="1"/>
</dbReference>
<dbReference type="Gene3D" id="2.30.30.140">
    <property type="match status" value="1"/>
</dbReference>
<proteinExistence type="predicted"/>
<name>A0AAN8U819_9MAGN</name>
<feature type="domain" description="SAWADEE" evidence="1">
    <location>
        <begin position="118"/>
        <end position="245"/>
    </location>
</feature>
<dbReference type="Pfam" id="PF16719">
    <property type="entry name" value="SAWADEE"/>
    <property type="match status" value="1"/>
</dbReference>
<sequence>MEAIDSRTPVKSHPVFTRDEIEKMESLFNEGGEGTLSPEFCHELAKKFNCSISRAEKFPVNWEQVQSWFHDKFAENPSKIPFSPNDGLANVSKALIPIPSNAPASSGMPGEERFGLSELSFEARSSRDLAWYDVAIFLSYRIMSTGELEARVRFAGFGSSHDEWVNVKRGIRERSIPLEPNECHMVKVGDLVLCYQEREDQAIYYDARVMEVHRTVHDIKGCRCIFLVRYDHDRTEENVGCRRLC</sequence>
<gene>
    <name evidence="2" type="ORF">RJ641_024101</name>
</gene>
<dbReference type="Proteomes" id="UP001370490">
    <property type="component" value="Unassembled WGS sequence"/>
</dbReference>
<comment type="caution">
    <text evidence="2">The sequence shown here is derived from an EMBL/GenBank/DDBJ whole genome shotgun (WGS) entry which is preliminary data.</text>
</comment>
<dbReference type="PANTHER" id="PTHR33827:SF2">
    <property type="entry name" value="PROTEIN SAWADEE HOMEODOMAIN HOMOLOG 1"/>
    <property type="match status" value="1"/>
</dbReference>
<dbReference type="InterPro" id="IPR039276">
    <property type="entry name" value="SHH1/2"/>
</dbReference>
<dbReference type="InterPro" id="IPR032001">
    <property type="entry name" value="SAWADEE_dom"/>
</dbReference>
<feature type="non-terminal residue" evidence="2">
    <location>
        <position position="245"/>
    </location>
</feature>
<dbReference type="EMBL" id="JBAMMX010000028">
    <property type="protein sequence ID" value="KAK6912008.1"/>
    <property type="molecule type" value="Genomic_DNA"/>
</dbReference>